<evidence type="ECO:0000256" key="1">
    <source>
        <dbReference type="ARBA" id="ARBA00008858"/>
    </source>
</evidence>
<dbReference type="SUPFAM" id="SSF51695">
    <property type="entry name" value="PLC-like phosphodiesterases"/>
    <property type="match status" value="1"/>
</dbReference>
<dbReference type="InterPro" id="IPR017946">
    <property type="entry name" value="PLC-like_Pdiesterase_TIM-brl"/>
</dbReference>
<dbReference type="InterPro" id="IPR051236">
    <property type="entry name" value="HAT_RTT109-like"/>
</dbReference>
<dbReference type="EMBL" id="KV454299">
    <property type="protein sequence ID" value="ODQ70746.1"/>
    <property type="molecule type" value="Genomic_DNA"/>
</dbReference>
<dbReference type="PANTHER" id="PTHR31571:SF1">
    <property type="entry name" value="ALTERED INHERITANCE OF MITOCHONDRIA PROTEIN 6"/>
    <property type="match status" value="1"/>
</dbReference>
<protein>
    <recommendedName>
        <fullName evidence="2">Altered inheritance of mitochondria protein 6</fullName>
    </recommendedName>
</protein>
<proteinExistence type="inferred from homology"/>
<comment type="similarity">
    <text evidence="1">Belongs to the AIM6 family.</text>
</comment>
<dbReference type="GO" id="GO:0006629">
    <property type="term" value="P:lipid metabolic process"/>
    <property type="evidence" value="ECO:0007669"/>
    <property type="project" value="InterPro"/>
</dbReference>
<dbReference type="Proteomes" id="UP000094385">
    <property type="component" value="Unassembled WGS sequence"/>
</dbReference>
<reference evidence="3 4" key="1">
    <citation type="journal article" date="2016" name="Proc. Natl. Acad. Sci. U.S.A.">
        <title>Comparative genomics of biotechnologically important yeasts.</title>
        <authorList>
            <person name="Riley R."/>
            <person name="Haridas S."/>
            <person name="Wolfe K.H."/>
            <person name="Lopes M.R."/>
            <person name="Hittinger C.T."/>
            <person name="Goeker M."/>
            <person name="Salamov A.A."/>
            <person name="Wisecaver J.H."/>
            <person name="Long T.M."/>
            <person name="Calvey C.H."/>
            <person name="Aerts A.L."/>
            <person name="Barry K.W."/>
            <person name="Choi C."/>
            <person name="Clum A."/>
            <person name="Coughlan A.Y."/>
            <person name="Deshpande S."/>
            <person name="Douglass A.P."/>
            <person name="Hanson S.J."/>
            <person name="Klenk H.-P."/>
            <person name="LaButti K.M."/>
            <person name="Lapidus A."/>
            <person name="Lindquist E.A."/>
            <person name="Lipzen A.M."/>
            <person name="Meier-Kolthoff J.P."/>
            <person name="Ohm R.A."/>
            <person name="Otillar R.P."/>
            <person name="Pangilinan J.L."/>
            <person name="Peng Y."/>
            <person name="Rokas A."/>
            <person name="Rosa C.A."/>
            <person name="Scheuner C."/>
            <person name="Sibirny A.A."/>
            <person name="Slot J.C."/>
            <person name="Stielow J.B."/>
            <person name="Sun H."/>
            <person name="Kurtzman C.P."/>
            <person name="Blackwell M."/>
            <person name="Grigoriev I.V."/>
            <person name="Jeffries T.W."/>
        </authorList>
    </citation>
    <scope>NUCLEOTIDE SEQUENCE [LARGE SCALE GENOMIC DNA]</scope>
    <source>
        <strain evidence="3 4">NRRL Y-11557</strain>
    </source>
</reference>
<sequence length="304" mass="33343">MKVQLAAAIAVAGVASAIPIHKELLSLKGSIGTLYNSDLTRNVFVKGIHSHNDYWRDVPLFSALSYGVVSVEADVWHFEGDDTLYVGHHTAALNSERTLGSLYVDPLLDILTAANPKNEFTVNQTSPNGVFDTNSGQTLYLFIDVKTDGNFTWPYVETALQPLLEKGWLTTVSGSQITYGPITVIGTGNTPYDYVVSQTERFYFFDGPIATLNATAYPVYVNPIASGSLQSVVETKIGPNGLDSAQYTKVKKLVTKAHDMGIATRFWDVPWWPVVRRDALYRQIIEIGSDLLNADDLALASTFV</sequence>
<name>A0A1E3PZD2_LIPST</name>
<dbReference type="AlphaFoldDB" id="A0A1E3PZD2"/>
<dbReference type="PANTHER" id="PTHR31571">
    <property type="entry name" value="ALTERED INHERITANCE OF MITOCHONDRIA PROTEIN 6"/>
    <property type="match status" value="1"/>
</dbReference>
<accession>A0A1E3PZD2</accession>
<dbReference type="OrthoDB" id="4153866at2759"/>
<organism evidence="3 4">
    <name type="scientific">Lipomyces starkeyi NRRL Y-11557</name>
    <dbReference type="NCBI Taxonomy" id="675824"/>
    <lineage>
        <taxon>Eukaryota</taxon>
        <taxon>Fungi</taxon>
        <taxon>Dikarya</taxon>
        <taxon>Ascomycota</taxon>
        <taxon>Saccharomycotina</taxon>
        <taxon>Lipomycetes</taxon>
        <taxon>Lipomycetales</taxon>
        <taxon>Lipomycetaceae</taxon>
        <taxon>Lipomyces</taxon>
    </lineage>
</organism>
<evidence type="ECO:0000313" key="4">
    <source>
        <dbReference type="Proteomes" id="UP000094385"/>
    </source>
</evidence>
<evidence type="ECO:0000256" key="2">
    <source>
        <dbReference type="ARBA" id="ARBA00014286"/>
    </source>
</evidence>
<keyword evidence="4" id="KW-1185">Reference proteome</keyword>
<dbReference type="STRING" id="675824.A0A1E3PZD2"/>
<evidence type="ECO:0000313" key="3">
    <source>
        <dbReference type="EMBL" id="ODQ70746.1"/>
    </source>
</evidence>
<dbReference type="GO" id="GO:0008081">
    <property type="term" value="F:phosphoric diester hydrolase activity"/>
    <property type="evidence" value="ECO:0007669"/>
    <property type="project" value="InterPro"/>
</dbReference>
<gene>
    <name evidence="3" type="ORF">LIPSTDRAFT_5508</name>
</gene>